<dbReference type="PANTHER" id="PTHR16166:SF125">
    <property type="entry name" value="INTERMEMBRANE LIPID TRANSFER PROTEIN VPS13C"/>
    <property type="match status" value="1"/>
</dbReference>
<dbReference type="AlphaFoldDB" id="A0A4W5LQI3"/>
<protein>
    <submittedName>
        <fullName evidence="1">Uncharacterized protein</fullName>
    </submittedName>
</protein>
<accession>A0A4W5LQI3</accession>
<reference evidence="1" key="2">
    <citation type="submission" date="2025-08" db="UniProtKB">
        <authorList>
            <consortium name="Ensembl"/>
        </authorList>
    </citation>
    <scope>IDENTIFICATION</scope>
</reference>
<dbReference type="GO" id="GO:0045053">
    <property type="term" value="P:protein retention in Golgi apparatus"/>
    <property type="evidence" value="ECO:0007669"/>
    <property type="project" value="TreeGrafter"/>
</dbReference>
<sequence>MLAIQSVNLLLKSLGATLTDVDDLIFKLAYFEVNYQFYRTEKLMWAVIRHYSEQVSSHGSFTNLKIDNTLDSI</sequence>
<dbReference type="Proteomes" id="UP000314982">
    <property type="component" value="Unassembled WGS sequence"/>
</dbReference>
<dbReference type="GO" id="GO:0006623">
    <property type="term" value="P:protein targeting to vacuole"/>
    <property type="evidence" value="ECO:0007669"/>
    <property type="project" value="TreeGrafter"/>
</dbReference>
<dbReference type="InterPro" id="IPR026847">
    <property type="entry name" value="VPS13"/>
</dbReference>
<dbReference type="GO" id="GO:0007005">
    <property type="term" value="P:mitochondrion organization"/>
    <property type="evidence" value="ECO:0007669"/>
    <property type="project" value="TreeGrafter"/>
</dbReference>
<keyword evidence="2" id="KW-1185">Reference proteome</keyword>
<evidence type="ECO:0000313" key="2">
    <source>
        <dbReference type="Proteomes" id="UP000314982"/>
    </source>
</evidence>
<name>A0A4W5LQI3_9TELE</name>
<proteinExistence type="predicted"/>
<evidence type="ECO:0000313" key="1">
    <source>
        <dbReference type="Ensembl" id="ENSHHUP00000027400.1"/>
    </source>
</evidence>
<reference evidence="2" key="1">
    <citation type="submission" date="2018-06" db="EMBL/GenBank/DDBJ databases">
        <title>Genome assembly of Danube salmon.</title>
        <authorList>
            <person name="Macqueen D.J."/>
            <person name="Gundappa M.K."/>
        </authorList>
    </citation>
    <scope>NUCLEOTIDE SEQUENCE [LARGE SCALE GENOMIC DNA]</scope>
</reference>
<dbReference type="PANTHER" id="PTHR16166">
    <property type="entry name" value="VACUOLAR PROTEIN SORTING-ASSOCIATED PROTEIN VPS13"/>
    <property type="match status" value="1"/>
</dbReference>
<dbReference type="Ensembl" id="ENSHHUT00000028490.1">
    <property type="protein sequence ID" value="ENSHHUP00000027400.1"/>
    <property type="gene ID" value="ENSHHUG00000017374.1"/>
</dbReference>
<dbReference type="STRING" id="62062.ENSHHUP00000027400"/>
<organism evidence="1 2">
    <name type="scientific">Hucho hucho</name>
    <name type="common">huchen</name>
    <dbReference type="NCBI Taxonomy" id="62062"/>
    <lineage>
        <taxon>Eukaryota</taxon>
        <taxon>Metazoa</taxon>
        <taxon>Chordata</taxon>
        <taxon>Craniata</taxon>
        <taxon>Vertebrata</taxon>
        <taxon>Euteleostomi</taxon>
        <taxon>Actinopterygii</taxon>
        <taxon>Neopterygii</taxon>
        <taxon>Teleostei</taxon>
        <taxon>Protacanthopterygii</taxon>
        <taxon>Salmoniformes</taxon>
        <taxon>Salmonidae</taxon>
        <taxon>Salmoninae</taxon>
        <taxon>Hucho</taxon>
    </lineage>
</organism>
<reference evidence="1" key="3">
    <citation type="submission" date="2025-09" db="UniProtKB">
        <authorList>
            <consortium name="Ensembl"/>
        </authorList>
    </citation>
    <scope>IDENTIFICATION</scope>
</reference>